<keyword evidence="4" id="KW-1185">Reference proteome</keyword>
<gene>
    <name evidence="3" type="ordered locus">Oter_1691</name>
</gene>
<dbReference type="EMBL" id="CP001032">
    <property type="protein sequence ID" value="ACB74975.1"/>
    <property type="molecule type" value="Genomic_DNA"/>
</dbReference>
<keyword evidence="2" id="KW-0732">Signal</keyword>
<evidence type="ECO:0000256" key="1">
    <source>
        <dbReference type="SAM" id="MobiDB-lite"/>
    </source>
</evidence>
<name>B1ZUU1_OPITP</name>
<evidence type="ECO:0000313" key="3">
    <source>
        <dbReference type="EMBL" id="ACB74975.1"/>
    </source>
</evidence>
<dbReference type="HOGENOM" id="CLU_093145_0_0_0"/>
<evidence type="ECO:0008006" key="5">
    <source>
        <dbReference type="Google" id="ProtNLM"/>
    </source>
</evidence>
<feature type="signal peptide" evidence="2">
    <location>
        <begin position="1"/>
        <end position="21"/>
    </location>
</feature>
<reference evidence="3 4" key="1">
    <citation type="journal article" date="2011" name="J. Bacteriol.">
        <title>Genome sequence of the verrucomicrobium Opitutus terrae PB90-1, an abundant inhabitant of rice paddy soil ecosystems.</title>
        <authorList>
            <person name="van Passel M.W."/>
            <person name="Kant R."/>
            <person name="Palva A."/>
            <person name="Copeland A."/>
            <person name="Lucas S."/>
            <person name="Lapidus A."/>
            <person name="Glavina del Rio T."/>
            <person name="Pitluck S."/>
            <person name="Goltsman E."/>
            <person name="Clum A."/>
            <person name="Sun H."/>
            <person name="Schmutz J."/>
            <person name="Larimer F.W."/>
            <person name="Land M.L."/>
            <person name="Hauser L."/>
            <person name="Kyrpides N."/>
            <person name="Mikhailova N."/>
            <person name="Richardson P.P."/>
            <person name="Janssen P.H."/>
            <person name="de Vos W.M."/>
            <person name="Smidt H."/>
        </authorList>
    </citation>
    <scope>NUCLEOTIDE SEQUENCE [LARGE SCALE GENOMIC DNA]</scope>
    <source>
        <strain evidence="4">DSM 11246 / JCM 15787 / PB90-1</strain>
    </source>
</reference>
<organism evidence="3 4">
    <name type="scientific">Opitutus terrae (strain DSM 11246 / JCM 15787 / PB90-1)</name>
    <dbReference type="NCBI Taxonomy" id="452637"/>
    <lineage>
        <taxon>Bacteria</taxon>
        <taxon>Pseudomonadati</taxon>
        <taxon>Verrucomicrobiota</taxon>
        <taxon>Opitutia</taxon>
        <taxon>Opitutales</taxon>
        <taxon>Opitutaceae</taxon>
        <taxon>Opitutus</taxon>
    </lineage>
</organism>
<feature type="region of interest" description="Disordered" evidence="1">
    <location>
        <begin position="21"/>
        <end position="47"/>
    </location>
</feature>
<sequence>MKNLPRSILTVLTLTSASALGQTQPPADSAPATPSATATPAPAVTTTPPAVVKLGSGFSYIRGDFGFTQDTELWSVPVNVSYDLPRWSLKAAFSWLSIKGPANIASGSAPVGGAPRPTSSTESGIGDTSLAATFHAHDVPGDVKVDLTGRVKLPTADEDKGLGSGETDYYVQTDLSQTFGQVTVFATLGYRFMGSNATNPLKDGPFATAGAAYAMAGGKAVVGAAYDWQSRTLAGADPGSNLIGFIATSPNDRWTLVGFGLVGFNDASPELGLGGLATYKF</sequence>
<feature type="chain" id="PRO_5002774497" description="Transporter" evidence="2">
    <location>
        <begin position="22"/>
        <end position="281"/>
    </location>
</feature>
<accession>B1ZUU1</accession>
<dbReference type="OrthoDB" id="194048at2"/>
<evidence type="ECO:0000256" key="2">
    <source>
        <dbReference type="SAM" id="SignalP"/>
    </source>
</evidence>
<dbReference type="eggNOG" id="ENOG5030ENV">
    <property type="taxonomic scope" value="Bacteria"/>
</dbReference>
<dbReference type="RefSeq" id="WP_012374512.1">
    <property type="nucleotide sequence ID" value="NC_010571.1"/>
</dbReference>
<dbReference type="Proteomes" id="UP000007013">
    <property type="component" value="Chromosome"/>
</dbReference>
<dbReference type="KEGG" id="ote:Oter_1691"/>
<proteinExistence type="predicted"/>
<evidence type="ECO:0000313" key="4">
    <source>
        <dbReference type="Proteomes" id="UP000007013"/>
    </source>
</evidence>
<protein>
    <recommendedName>
        <fullName evidence="5">Transporter</fullName>
    </recommendedName>
</protein>
<dbReference type="AlphaFoldDB" id="B1ZUU1"/>